<sequence length="115" mass="12909">MLTVGREGRGSPIVTAIVPDMQRAAYLWIFRLELSYQLPNCDAWPKMTDKVYVWSRRPVVSAPLRVALVEIYQVPLIEADKQMTPQDSAFLKGGRYLCGSFIRSSTQHGTYAGTA</sequence>
<organism evidence="1 2">
    <name type="scientific">Salinarimonas ramus</name>
    <dbReference type="NCBI Taxonomy" id="690164"/>
    <lineage>
        <taxon>Bacteria</taxon>
        <taxon>Pseudomonadati</taxon>
        <taxon>Pseudomonadota</taxon>
        <taxon>Alphaproteobacteria</taxon>
        <taxon>Hyphomicrobiales</taxon>
        <taxon>Salinarimonadaceae</taxon>
        <taxon>Salinarimonas</taxon>
    </lineage>
</organism>
<reference evidence="1 2" key="1">
    <citation type="journal article" date="2014" name="Int. J. Syst. Evol. Microbiol.">
        <title>Complete genome sequence of Corynebacterium casei LMG S-19264T (=DSM 44701T), isolated from a smear-ripened cheese.</title>
        <authorList>
            <consortium name="US DOE Joint Genome Institute (JGI-PGF)"/>
            <person name="Walter F."/>
            <person name="Albersmeier A."/>
            <person name="Kalinowski J."/>
            <person name="Ruckert C."/>
        </authorList>
    </citation>
    <scope>NUCLEOTIDE SEQUENCE [LARGE SCALE GENOMIC DNA]</scope>
    <source>
        <strain evidence="1 2">CGMCC 1.9161</strain>
    </source>
</reference>
<protein>
    <submittedName>
        <fullName evidence="1">Uncharacterized protein</fullName>
    </submittedName>
</protein>
<accession>A0A917V213</accession>
<dbReference type="Proteomes" id="UP000600449">
    <property type="component" value="Unassembled WGS sequence"/>
</dbReference>
<evidence type="ECO:0000313" key="2">
    <source>
        <dbReference type="Proteomes" id="UP000600449"/>
    </source>
</evidence>
<name>A0A917V213_9HYPH</name>
<dbReference type="AlphaFoldDB" id="A0A917V213"/>
<comment type="caution">
    <text evidence="1">The sequence shown here is derived from an EMBL/GenBank/DDBJ whole genome shotgun (WGS) entry which is preliminary data.</text>
</comment>
<keyword evidence="2" id="KW-1185">Reference proteome</keyword>
<gene>
    <name evidence="1" type="ORF">GCM10011322_01800</name>
</gene>
<dbReference type="EMBL" id="BMMF01000001">
    <property type="protein sequence ID" value="GGK18739.1"/>
    <property type="molecule type" value="Genomic_DNA"/>
</dbReference>
<evidence type="ECO:0000313" key="1">
    <source>
        <dbReference type="EMBL" id="GGK18739.1"/>
    </source>
</evidence>
<proteinExistence type="predicted"/>